<dbReference type="Gene3D" id="3.30.160.60">
    <property type="entry name" value="Classic Zinc Finger"/>
    <property type="match status" value="2"/>
</dbReference>
<name>A0A7S2W4I8_9STRA</name>
<evidence type="ECO:0000256" key="2">
    <source>
        <dbReference type="ARBA" id="ARBA00022771"/>
    </source>
</evidence>
<evidence type="ECO:0000256" key="1">
    <source>
        <dbReference type="ARBA" id="ARBA00022723"/>
    </source>
</evidence>
<evidence type="ECO:0000256" key="5">
    <source>
        <dbReference type="SAM" id="MobiDB-lite"/>
    </source>
</evidence>
<evidence type="ECO:0000256" key="4">
    <source>
        <dbReference type="PROSITE-ProRule" id="PRU00042"/>
    </source>
</evidence>
<evidence type="ECO:0000256" key="3">
    <source>
        <dbReference type="ARBA" id="ARBA00022833"/>
    </source>
</evidence>
<feature type="compositionally biased region" description="Basic residues" evidence="5">
    <location>
        <begin position="29"/>
        <end position="39"/>
    </location>
</feature>
<keyword evidence="2 4" id="KW-0863">Zinc-finger</keyword>
<feature type="domain" description="C2H2-type" evidence="6">
    <location>
        <begin position="245"/>
        <end position="269"/>
    </location>
</feature>
<feature type="compositionally biased region" description="Basic and acidic residues" evidence="5">
    <location>
        <begin position="51"/>
        <end position="88"/>
    </location>
</feature>
<dbReference type="EMBL" id="HBHK01003270">
    <property type="protein sequence ID" value="CAD9667051.1"/>
    <property type="molecule type" value="Transcribed_RNA"/>
</dbReference>
<dbReference type="InterPro" id="IPR036236">
    <property type="entry name" value="Znf_C2H2_sf"/>
</dbReference>
<dbReference type="SUPFAM" id="SSF57667">
    <property type="entry name" value="beta-beta-alpha zinc fingers"/>
    <property type="match status" value="2"/>
</dbReference>
<sequence>MGGRAEGGDLEMSKEKKRKRSWSRDATEKKKKKRSKHKKGGLDGHTGVEGAVDKETATRQVEEIKRKEVEKPKLSISKLEEDIARLEAELEAGSSSEDDDEESEEISKDAGSKVVKMAEESLERIPALPVHLLPAQGISRRVKDETKAERKEKAAKDAGKPEQVFICEPCRGFRCFGKTEYIKHKRTMLHRQNAVLYAGAAYEPARNRALYCRVCNADFSSAESLFDHRKTDEHKENVQKERRASYCHVCRKQFTSASQLAEHVKGKVHLEALAGKRSQWKR</sequence>
<proteinExistence type="predicted"/>
<dbReference type="PROSITE" id="PS00028">
    <property type="entry name" value="ZINC_FINGER_C2H2_1"/>
    <property type="match status" value="2"/>
</dbReference>
<gene>
    <name evidence="7" type="ORF">QSP1433_LOCUS1944</name>
</gene>
<dbReference type="Pfam" id="PF12874">
    <property type="entry name" value="zf-met"/>
    <property type="match status" value="1"/>
</dbReference>
<evidence type="ECO:0000259" key="6">
    <source>
        <dbReference type="PROSITE" id="PS50157"/>
    </source>
</evidence>
<dbReference type="PROSITE" id="PS50157">
    <property type="entry name" value="ZINC_FINGER_C2H2_2"/>
    <property type="match status" value="1"/>
</dbReference>
<dbReference type="Pfam" id="PF12171">
    <property type="entry name" value="zf-C2H2_jaz"/>
    <property type="match status" value="1"/>
</dbReference>
<keyword evidence="1" id="KW-0479">Metal-binding</keyword>
<organism evidence="7">
    <name type="scientific">Mucochytrium quahogii</name>
    <dbReference type="NCBI Taxonomy" id="96639"/>
    <lineage>
        <taxon>Eukaryota</taxon>
        <taxon>Sar</taxon>
        <taxon>Stramenopiles</taxon>
        <taxon>Bigyra</taxon>
        <taxon>Labyrinthulomycetes</taxon>
        <taxon>Thraustochytrida</taxon>
        <taxon>Thraustochytriidae</taxon>
        <taxon>Mucochytrium</taxon>
    </lineage>
</organism>
<evidence type="ECO:0000313" key="7">
    <source>
        <dbReference type="EMBL" id="CAD9667051.1"/>
    </source>
</evidence>
<dbReference type="SMART" id="SM00451">
    <property type="entry name" value="ZnF_U1"/>
    <property type="match status" value="2"/>
</dbReference>
<dbReference type="InterPro" id="IPR022755">
    <property type="entry name" value="Znf_C2H2_jaz"/>
</dbReference>
<keyword evidence="3" id="KW-0862">Zinc</keyword>
<protein>
    <recommendedName>
        <fullName evidence="6">C2H2-type domain-containing protein</fullName>
    </recommendedName>
</protein>
<dbReference type="GO" id="GO:0003676">
    <property type="term" value="F:nucleic acid binding"/>
    <property type="evidence" value="ECO:0007669"/>
    <property type="project" value="InterPro"/>
</dbReference>
<reference evidence="7" key="1">
    <citation type="submission" date="2021-01" db="EMBL/GenBank/DDBJ databases">
        <authorList>
            <person name="Corre E."/>
            <person name="Pelletier E."/>
            <person name="Niang G."/>
            <person name="Scheremetjew M."/>
            <person name="Finn R."/>
            <person name="Kale V."/>
            <person name="Holt S."/>
            <person name="Cochrane G."/>
            <person name="Meng A."/>
            <person name="Brown T."/>
            <person name="Cohen L."/>
        </authorList>
    </citation>
    <scope>NUCLEOTIDE SEQUENCE</scope>
    <source>
        <strain evidence="7">NY070348D</strain>
    </source>
</reference>
<dbReference type="InterPro" id="IPR013087">
    <property type="entry name" value="Znf_C2H2_type"/>
</dbReference>
<accession>A0A7S2W4I8</accession>
<dbReference type="InterPro" id="IPR003604">
    <property type="entry name" value="Matrin/U1-like-C_Znf_C2H2"/>
</dbReference>
<feature type="region of interest" description="Disordered" evidence="5">
    <location>
        <begin position="1"/>
        <end position="113"/>
    </location>
</feature>
<dbReference type="SMART" id="SM00355">
    <property type="entry name" value="ZnF_C2H2"/>
    <property type="match status" value="3"/>
</dbReference>
<dbReference type="AlphaFoldDB" id="A0A7S2W4I8"/>
<dbReference type="GO" id="GO:0008270">
    <property type="term" value="F:zinc ion binding"/>
    <property type="evidence" value="ECO:0007669"/>
    <property type="project" value="UniProtKB-KW"/>
</dbReference>